<dbReference type="AlphaFoldDB" id="G5ILG1"/>
<dbReference type="Proteomes" id="UP000005384">
    <property type="component" value="Unassembled WGS sequence"/>
</dbReference>
<dbReference type="Pfam" id="PF05685">
    <property type="entry name" value="Uma2"/>
    <property type="match status" value="1"/>
</dbReference>
<keyword evidence="3" id="KW-1185">Reference proteome</keyword>
<dbReference type="PATRIC" id="fig|742737.3.peg.4323"/>
<protein>
    <recommendedName>
        <fullName evidence="1">Putative restriction endonuclease domain-containing protein</fullName>
    </recommendedName>
</protein>
<dbReference type="InterPro" id="IPR011335">
    <property type="entry name" value="Restrct_endonuc-II-like"/>
</dbReference>
<evidence type="ECO:0000313" key="3">
    <source>
        <dbReference type="Proteomes" id="UP000005384"/>
    </source>
</evidence>
<dbReference type="InterPro" id="IPR012296">
    <property type="entry name" value="Nuclease_put_TT1808"/>
</dbReference>
<gene>
    <name evidence="2" type="ORF">HMPREF9473_04339</name>
</gene>
<name>G5ILG1_9FIRM</name>
<dbReference type="PANTHER" id="PTHR36558:SF1">
    <property type="entry name" value="RESTRICTION ENDONUCLEASE DOMAIN-CONTAINING PROTEIN-RELATED"/>
    <property type="match status" value="1"/>
</dbReference>
<dbReference type="EMBL" id="ADLN01000120">
    <property type="protein sequence ID" value="EHI57230.1"/>
    <property type="molecule type" value="Genomic_DNA"/>
</dbReference>
<evidence type="ECO:0000259" key="1">
    <source>
        <dbReference type="Pfam" id="PF05685"/>
    </source>
</evidence>
<dbReference type="InterPro" id="IPR008538">
    <property type="entry name" value="Uma2"/>
</dbReference>
<dbReference type="SUPFAM" id="SSF52980">
    <property type="entry name" value="Restriction endonuclease-like"/>
    <property type="match status" value="1"/>
</dbReference>
<accession>G5ILG1</accession>
<evidence type="ECO:0000313" key="2">
    <source>
        <dbReference type="EMBL" id="EHI57230.1"/>
    </source>
</evidence>
<comment type="caution">
    <text evidence="2">The sequence shown here is derived from an EMBL/GenBank/DDBJ whole genome shotgun (WGS) entry which is preliminary data.</text>
</comment>
<proteinExistence type="predicted"/>
<dbReference type="CDD" id="cd06260">
    <property type="entry name" value="DUF820-like"/>
    <property type="match status" value="1"/>
</dbReference>
<sequence>MGEALRKMSTIEDLNNLDLPEGQRAELIDGELYLVGVPTRKHQEIVGGVFYAIYNHIAEHNGSCKVYVSPLGVRLFADDSTYVEPDICVICDRDKLNDEGCNGAPELVVEVTSPSTRSRDCLLKFMKYKAAGVKEYWLIDPERDILDVYYFETEQTERFTFHDKVPSTVCDGLVVDFAKMNLD</sequence>
<dbReference type="PANTHER" id="PTHR36558">
    <property type="entry name" value="GLR1098 PROTEIN"/>
    <property type="match status" value="1"/>
</dbReference>
<dbReference type="Gene3D" id="3.90.1570.10">
    <property type="entry name" value="tt1808, chain A"/>
    <property type="match status" value="1"/>
</dbReference>
<reference evidence="2 3" key="1">
    <citation type="submission" date="2011-08" db="EMBL/GenBank/DDBJ databases">
        <title>The Genome Sequence of Clostridium hathewayi WAL-18680.</title>
        <authorList>
            <consortium name="The Broad Institute Genome Sequencing Platform"/>
            <person name="Earl A."/>
            <person name="Ward D."/>
            <person name="Feldgarden M."/>
            <person name="Gevers D."/>
            <person name="Finegold S.M."/>
            <person name="Summanen P.H."/>
            <person name="Molitoris D.R."/>
            <person name="Song M."/>
            <person name="Daigneault M."/>
            <person name="Allen-Vercoe E."/>
            <person name="Young S.K."/>
            <person name="Zeng Q."/>
            <person name="Gargeya S."/>
            <person name="Fitzgerald M."/>
            <person name="Haas B."/>
            <person name="Abouelleil A."/>
            <person name="Alvarado L."/>
            <person name="Arachchi H.M."/>
            <person name="Berlin A."/>
            <person name="Brown A."/>
            <person name="Chapman S.B."/>
            <person name="Chen Z."/>
            <person name="Dunbar C."/>
            <person name="Freedman E."/>
            <person name="Gearin G."/>
            <person name="Gellesch M."/>
            <person name="Goldberg J."/>
            <person name="Griggs A."/>
            <person name="Gujja S."/>
            <person name="Heiman D."/>
            <person name="Howarth C."/>
            <person name="Larson L."/>
            <person name="Lui A."/>
            <person name="MacDonald P.J.P."/>
            <person name="Montmayeur A."/>
            <person name="Murphy C."/>
            <person name="Neiman D."/>
            <person name="Pearson M."/>
            <person name="Priest M."/>
            <person name="Roberts A."/>
            <person name="Saif S."/>
            <person name="Shea T."/>
            <person name="Shenoy N."/>
            <person name="Sisk P."/>
            <person name="Stolte C."/>
            <person name="Sykes S."/>
            <person name="Wortman J."/>
            <person name="Nusbaum C."/>
            <person name="Birren B."/>
        </authorList>
    </citation>
    <scope>NUCLEOTIDE SEQUENCE [LARGE SCALE GENOMIC DNA]</scope>
    <source>
        <strain evidence="2 3">WAL-18680</strain>
    </source>
</reference>
<dbReference type="OrthoDB" id="9808428at2"/>
<feature type="domain" description="Putative restriction endonuclease" evidence="1">
    <location>
        <begin position="12"/>
        <end position="160"/>
    </location>
</feature>
<organism evidence="2 3">
    <name type="scientific">Hungatella hathewayi WAL-18680</name>
    <dbReference type="NCBI Taxonomy" id="742737"/>
    <lineage>
        <taxon>Bacteria</taxon>
        <taxon>Bacillati</taxon>
        <taxon>Bacillota</taxon>
        <taxon>Clostridia</taxon>
        <taxon>Lachnospirales</taxon>
        <taxon>Lachnospiraceae</taxon>
        <taxon>Hungatella</taxon>
    </lineage>
</organism>
<dbReference type="HOGENOM" id="CLU_076312_0_2_9"/>